<protein>
    <submittedName>
        <fullName evidence="1">Uncharacterized protein</fullName>
    </submittedName>
</protein>
<evidence type="ECO:0000313" key="1">
    <source>
        <dbReference type="EMBL" id="MBA0826751.1"/>
    </source>
</evidence>
<comment type="caution">
    <text evidence="1">The sequence shown here is derived from an EMBL/GenBank/DDBJ whole genome shotgun (WGS) entry which is preliminary data.</text>
</comment>
<sequence length="207" mass="24005">MIDGCPWMFNNLLMIYSRLSKGDDPLQVHDLLIDFLSESMAKQFENFLGTFVYYDSKSIMQGIKGFMRTSVCLDVRIPLKYHKKIHLTLDWWDLFTKAIHRRQLMARSVWLREEDSCVAFPCVPNKDNIVQGGPHATFDQLVAGLGWLMEENSIEMLDGKKRLRRRETFPSELNGLRMGTGETSQAIDRLATRRIARFDEDSVFGTF</sequence>
<dbReference type="Proteomes" id="UP000593575">
    <property type="component" value="Unassembled WGS sequence"/>
</dbReference>
<dbReference type="EMBL" id="JABFAE010000004">
    <property type="protein sequence ID" value="MBA0826751.1"/>
    <property type="molecule type" value="Genomic_DNA"/>
</dbReference>
<dbReference type="AlphaFoldDB" id="A0A7J9IX83"/>
<accession>A0A7J9IX83</accession>
<name>A0A7J9IX83_9ROSI</name>
<reference evidence="1 2" key="1">
    <citation type="journal article" date="2019" name="Genome Biol. Evol.">
        <title>Insights into the evolution of the New World diploid cottons (Gossypium, subgenus Houzingenia) based on genome sequencing.</title>
        <authorList>
            <person name="Grover C.E."/>
            <person name="Arick M.A. 2nd"/>
            <person name="Thrash A."/>
            <person name="Conover J.L."/>
            <person name="Sanders W.S."/>
            <person name="Peterson D.G."/>
            <person name="Frelichowski J.E."/>
            <person name="Scheffler J.A."/>
            <person name="Scheffler B.E."/>
            <person name="Wendel J.F."/>
        </authorList>
    </citation>
    <scope>NUCLEOTIDE SEQUENCE [LARGE SCALE GENOMIC DNA]</scope>
    <source>
        <strain evidence="1">6</strain>
        <tissue evidence="1">Leaf</tissue>
    </source>
</reference>
<keyword evidence="2" id="KW-1185">Reference proteome</keyword>
<gene>
    <name evidence="1" type="ORF">Goarm_011574</name>
</gene>
<proteinExistence type="predicted"/>
<evidence type="ECO:0000313" key="2">
    <source>
        <dbReference type="Proteomes" id="UP000593575"/>
    </source>
</evidence>
<organism evidence="1 2">
    <name type="scientific">Gossypium armourianum</name>
    <dbReference type="NCBI Taxonomy" id="34283"/>
    <lineage>
        <taxon>Eukaryota</taxon>
        <taxon>Viridiplantae</taxon>
        <taxon>Streptophyta</taxon>
        <taxon>Embryophyta</taxon>
        <taxon>Tracheophyta</taxon>
        <taxon>Spermatophyta</taxon>
        <taxon>Magnoliopsida</taxon>
        <taxon>eudicotyledons</taxon>
        <taxon>Gunneridae</taxon>
        <taxon>Pentapetalae</taxon>
        <taxon>rosids</taxon>
        <taxon>malvids</taxon>
        <taxon>Malvales</taxon>
        <taxon>Malvaceae</taxon>
        <taxon>Malvoideae</taxon>
        <taxon>Gossypium</taxon>
    </lineage>
</organism>